<keyword evidence="4" id="KW-0812">Transmembrane</keyword>
<dbReference type="RefSeq" id="WP_129821364.1">
    <property type="nucleotide sequence ID" value="NZ_RCYV01000005.1"/>
</dbReference>
<dbReference type="GO" id="GO:0022857">
    <property type="term" value="F:transmembrane transporter activity"/>
    <property type="evidence" value="ECO:0007669"/>
    <property type="project" value="InterPro"/>
</dbReference>
<dbReference type="Pfam" id="PF07690">
    <property type="entry name" value="MFS_1"/>
    <property type="match status" value="1"/>
</dbReference>
<evidence type="ECO:0000256" key="5">
    <source>
        <dbReference type="ARBA" id="ARBA00022989"/>
    </source>
</evidence>
<dbReference type="GO" id="GO:0005886">
    <property type="term" value="C:plasma membrane"/>
    <property type="evidence" value="ECO:0007669"/>
    <property type="project" value="UniProtKB-SubCell"/>
</dbReference>
<evidence type="ECO:0000256" key="3">
    <source>
        <dbReference type="ARBA" id="ARBA00022475"/>
    </source>
</evidence>
<comment type="subcellular location">
    <subcellularLocation>
        <location evidence="1">Cell membrane</location>
        <topology evidence="1">Multi-pass membrane protein</topology>
    </subcellularLocation>
</comment>
<reference evidence="7" key="1">
    <citation type="journal article" date="2019" name="Nat. Med.">
        <title>A library of human gut bacterial isolates paired with longitudinal multiomics data enables mechanistic microbiome research.</title>
        <authorList>
            <person name="Poyet M."/>
            <person name="Groussin M."/>
            <person name="Gibbons S.M."/>
            <person name="Avila-Pacheco J."/>
            <person name="Jiang X."/>
            <person name="Kearney S.M."/>
            <person name="Perrotta A.R."/>
            <person name="Berdy B."/>
            <person name="Zhao S."/>
            <person name="Lieberman T.D."/>
            <person name="Swanson P.K."/>
            <person name="Smith M."/>
            <person name="Roesemann S."/>
            <person name="Alexander J.E."/>
            <person name="Rich S.A."/>
            <person name="Livny J."/>
            <person name="Vlamakis H."/>
            <person name="Clish C."/>
            <person name="Bullock K."/>
            <person name="Deik A."/>
            <person name="Scott J."/>
            <person name="Pierce K.A."/>
            <person name="Xavier R.J."/>
            <person name="Alm E.J."/>
        </authorList>
    </citation>
    <scope>NUCLEOTIDE SEQUENCE</scope>
    <source>
        <strain evidence="7">BIOML-A179</strain>
    </source>
</reference>
<comment type="caution">
    <text evidence="7">The sequence shown here is derived from an EMBL/GenBank/DDBJ whole genome shotgun (WGS) entry which is preliminary data.</text>
</comment>
<dbReference type="EMBL" id="WMQV01000030">
    <property type="protein sequence ID" value="MTL95091.1"/>
    <property type="molecule type" value="Genomic_DNA"/>
</dbReference>
<dbReference type="AlphaFoldDB" id="A0A6I3NDD7"/>
<keyword evidence="2" id="KW-0813">Transport</keyword>
<dbReference type="PANTHER" id="PTHR43266:SF2">
    <property type="entry name" value="MAJOR FACILITATOR SUPERFAMILY (MFS) PROFILE DOMAIN-CONTAINING PROTEIN"/>
    <property type="match status" value="1"/>
</dbReference>
<dbReference type="Gene3D" id="1.20.1250.20">
    <property type="entry name" value="MFS general substrate transporter like domains"/>
    <property type="match status" value="1"/>
</dbReference>
<gene>
    <name evidence="7" type="ORF">GMA64_11170</name>
</gene>
<keyword evidence="6" id="KW-0472">Membrane</keyword>
<dbReference type="InterPro" id="IPR036259">
    <property type="entry name" value="MFS_trans_sf"/>
</dbReference>
<dbReference type="SUPFAM" id="SSF103473">
    <property type="entry name" value="MFS general substrate transporter"/>
    <property type="match status" value="1"/>
</dbReference>
<evidence type="ECO:0000256" key="4">
    <source>
        <dbReference type="ARBA" id="ARBA00022692"/>
    </source>
</evidence>
<sequence>MDLIRQNKNFRLVFLGALVSSVGDVLFNFAIGLYILELTHSAFMLSLYGTIGGVTWLLLAPFGGVMVDRIPRVKVIYFTDFIRGINILLCGLVMLTVDHVNIIMACLCLSSVISSINGALFGPASQAIIPLTVEEEQLVKANSLMSLMYGIKDVFGMLLAGILYSWLGPIVIIFINGFSFIMSGITELFIKLDESELLKRAQESHVLTDLKEGCRYILCQNKAILWLLIILNFKNLALGPIQSVLVPYLMNEHLHVNEMYLSALYVAMALGGILGSLWVSKEKVLKTNETIKKSLWTLIICVGIQWALFELLELGRIPYLGFFLFLFILFIISGAINVLLYVPVMASLQRVVSAEFYGRVMSLFTMISSITSPLSLMFGGILIDYVGISIIYLFSLFFLALSIYLMKEWKTLKQL</sequence>
<name>A0A6I3NDD7_9FIRM</name>
<evidence type="ECO:0000256" key="1">
    <source>
        <dbReference type="ARBA" id="ARBA00004651"/>
    </source>
</evidence>
<protein>
    <submittedName>
        <fullName evidence="7">MFS transporter</fullName>
    </submittedName>
</protein>
<dbReference type="InterPro" id="IPR011701">
    <property type="entry name" value="MFS"/>
</dbReference>
<dbReference type="PANTHER" id="PTHR43266">
    <property type="entry name" value="MACROLIDE-EFFLUX PROTEIN"/>
    <property type="match status" value="1"/>
</dbReference>
<dbReference type="CDD" id="cd06173">
    <property type="entry name" value="MFS_MefA_like"/>
    <property type="match status" value="1"/>
</dbReference>
<proteinExistence type="predicted"/>
<evidence type="ECO:0000313" key="7">
    <source>
        <dbReference type="EMBL" id="MTL95091.1"/>
    </source>
</evidence>
<organism evidence="7">
    <name type="scientific">Turicibacter sanguinis</name>
    <dbReference type="NCBI Taxonomy" id="154288"/>
    <lineage>
        <taxon>Bacteria</taxon>
        <taxon>Bacillati</taxon>
        <taxon>Bacillota</taxon>
        <taxon>Erysipelotrichia</taxon>
        <taxon>Erysipelotrichales</taxon>
        <taxon>Turicibacteraceae</taxon>
        <taxon>Turicibacter</taxon>
    </lineage>
</organism>
<evidence type="ECO:0000256" key="6">
    <source>
        <dbReference type="ARBA" id="ARBA00023136"/>
    </source>
</evidence>
<keyword evidence="5" id="KW-1133">Transmembrane helix</keyword>
<keyword evidence="3" id="KW-1003">Cell membrane</keyword>
<accession>A0A6I3NDD7</accession>
<evidence type="ECO:0000256" key="2">
    <source>
        <dbReference type="ARBA" id="ARBA00022448"/>
    </source>
</evidence>